<organism evidence="1 2">
    <name type="scientific">Abiotrophia defectiva</name>
    <name type="common">Streptococcus defectivus</name>
    <dbReference type="NCBI Taxonomy" id="46125"/>
    <lineage>
        <taxon>Bacteria</taxon>
        <taxon>Bacillati</taxon>
        <taxon>Bacillota</taxon>
        <taxon>Bacilli</taxon>
        <taxon>Lactobacillales</taxon>
        <taxon>Aerococcaceae</taxon>
        <taxon>Abiotrophia</taxon>
    </lineage>
</organism>
<dbReference type="Proteomes" id="UP000757900">
    <property type="component" value="Unassembled WGS sequence"/>
</dbReference>
<dbReference type="InterPro" id="IPR012674">
    <property type="entry name" value="Calycin"/>
</dbReference>
<accession>A0A929QSV1</accession>
<comment type="caution">
    <text evidence="1">The sequence shown here is derived from an EMBL/GenBank/DDBJ whole genome shotgun (WGS) entry which is preliminary data.</text>
</comment>
<dbReference type="SUPFAM" id="SSF50814">
    <property type="entry name" value="Lipocalins"/>
    <property type="match status" value="1"/>
</dbReference>
<dbReference type="RefSeq" id="WP_314330315.1">
    <property type="nucleotide sequence ID" value="NZ_CAUSBW010000010.1"/>
</dbReference>
<evidence type="ECO:0000313" key="2">
    <source>
        <dbReference type="Proteomes" id="UP000757900"/>
    </source>
</evidence>
<proteinExistence type="predicted"/>
<dbReference type="AlphaFoldDB" id="A0A929QSV1"/>
<reference evidence="1" key="1">
    <citation type="submission" date="2020-04" db="EMBL/GenBank/DDBJ databases">
        <title>Deep metagenomics examines the oral microbiome during advanced dental caries in children, revealing novel taxa and co-occurrences with host molecules.</title>
        <authorList>
            <person name="Baker J.L."/>
            <person name="Morton J.T."/>
            <person name="Dinis M."/>
            <person name="Alvarez R."/>
            <person name="Tran N.C."/>
            <person name="Knight R."/>
            <person name="Edlund A."/>
        </authorList>
    </citation>
    <scope>NUCLEOTIDE SEQUENCE</scope>
    <source>
        <strain evidence="1">JCVI_23_bin.16</strain>
    </source>
</reference>
<gene>
    <name evidence="1" type="ORF">HXK00_03065</name>
</gene>
<sequence>MRRVSIDLQVEQQIIYPDSQQVERYDHKTQAVLLELESFTKLTYQNLNQEPVEVKWLPQADGSTQIQVSQAQGILLFVPNQETLTSYQTPQGSWPLSVHTQHLHWHFEPADQPGKTRYALTIDYQLKNDQELLGNYRFRLIYVA</sequence>
<dbReference type="EMBL" id="JABZFV010000042">
    <property type="protein sequence ID" value="MBF0934611.1"/>
    <property type="molecule type" value="Genomic_DNA"/>
</dbReference>
<dbReference type="InterPro" id="IPR015231">
    <property type="entry name" value="DUF1934"/>
</dbReference>
<evidence type="ECO:0000313" key="1">
    <source>
        <dbReference type="EMBL" id="MBF0934611.1"/>
    </source>
</evidence>
<name>A0A929QSV1_ABIDE</name>
<dbReference type="Pfam" id="PF09148">
    <property type="entry name" value="DUF1934"/>
    <property type="match status" value="1"/>
</dbReference>
<protein>
    <submittedName>
        <fullName evidence="1">DUF1934 domain-containing protein</fullName>
    </submittedName>
</protein>
<dbReference type="Gene3D" id="2.40.128.20">
    <property type="match status" value="1"/>
</dbReference>